<dbReference type="HOGENOM" id="CLU_066681_1_0_1"/>
<dbReference type="eggNOG" id="ENOG502RYUN">
    <property type="taxonomic scope" value="Eukaryota"/>
</dbReference>
<dbReference type="KEGG" id="kla:KLLA0_D07238g"/>
<feature type="domain" description="Mitochondrial adapter protein MCP1 transmembrane" evidence="2">
    <location>
        <begin position="54"/>
        <end position="151"/>
    </location>
</feature>
<dbReference type="GO" id="GO:0005741">
    <property type="term" value="C:mitochondrial outer membrane"/>
    <property type="evidence" value="ECO:0007669"/>
    <property type="project" value="TreeGrafter"/>
</dbReference>
<evidence type="ECO:0000256" key="1">
    <source>
        <dbReference type="SAM" id="Phobius"/>
    </source>
</evidence>
<accession>Q6CRQ5</accession>
<dbReference type="Pfam" id="PF07950">
    <property type="entry name" value="MCP1_TM"/>
    <property type="match status" value="2"/>
</dbReference>
<feature type="transmembrane region" description="Helical" evidence="1">
    <location>
        <begin position="202"/>
        <end position="222"/>
    </location>
</feature>
<dbReference type="AlphaFoldDB" id="Q6CRQ5"/>
<feature type="transmembrane region" description="Helical" evidence="1">
    <location>
        <begin position="243"/>
        <end position="262"/>
    </location>
</feature>
<feature type="transmembrane region" description="Helical" evidence="1">
    <location>
        <begin position="46"/>
        <end position="68"/>
    </location>
</feature>
<dbReference type="Proteomes" id="UP000000598">
    <property type="component" value="Chromosome D"/>
</dbReference>
<feature type="domain" description="Mitochondrial adapter protein MCP1 transmembrane" evidence="2">
    <location>
        <begin position="167"/>
        <end position="262"/>
    </location>
</feature>
<dbReference type="InParanoid" id="Q6CRQ5"/>
<dbReference type="OMA" id="HLLIMKW"/>
<sequence length="283" mass="31669">MTAAKLTPLKPIPTKHIDPDLAKTPEDASVNLVLNIKKWLRWTQKWSLFPLVTYFPLHGINALIIPALEPSSFPNDALMMVRELTSGLGSKLIWTGISIHILSGFALRIMRKLPTSSKTHNAESLLDTQSLAQSRIGLVGGLSGYFIGIKRNLQYNPQELTGWLLTPVLFFHGALMKWLPNTAKVDIDFDFVKWLLDKDRGALVRIGLGYGPLVALIGLGSYHIIAGTVQYMHVRSLKTRKRIMNFILLLICTGYIGISRLGSEIVFGMDKYYRPILRTLSLS</sequence>
<dbReference type="GO" id="GO:0007005">
    <property type="term" value="P:mitochondrion organization"/>
    <property type="evidence" value="ECO:0007669"/>
    <property type="project" value="TreeGrafter"/>
</dbReference>
<keyword evidence="1" id="KW-0472">Membrane</keyword>
<feature type="transmembrane region" description="Helical" evidence="1">
    <location>
        <begin position="88"/>
        <end position="110"/>
    </location>
</feature>
<evidence type="ECO:0000313" key="4">
    <source>
        <dbReference type="Proteomes" id="UP000000598"/>
    </source>
</evidence>
<dbReference type="PANTHER" id="PTHR38409">
    <property type="entry name" value="MDM10-COMPLEMENTING PROTEIN 1"/>
    <property type="match status" value="1"/>
</dbReference>
<dbReference type="PaxDb" id="284590-Q6CRQ5"/>
<dbReference type="GO" id="GO:0055088">
    <property type="term" value="P:lipid homeostasis"/>
    <property type="evidence" value="ECO:0007669"/>
    <property type="project" value="InterPro"/>
</dbReference>
<dbReference type="InterPro" id="IPR012472">
    <property type="entry name" value="MCP1_TM"/>
</dbReference>
<protein>
    <submittedName>
        <fullName evidence="3">KLLA0D07238p</fullName>
    </submittedName>
</protein>
<organism evidence="3 4">
    <name type="scientific">Kluyveromyces lactis (strain ATCC 8585 / CBS 2359 / DSM 70799 / NBRC 1267 / NRRL Y-1140 / WM37)</name>
    <name type="common">Yeast</name>
    <name type="synonym">Candida sphaerica</name>
    <dbReference type="NCBI Taxonomy" id="284590"/>
    <lineage>
        <taxon>Eukaryota</taxon>
        <taxon>Fungi</taxon>
        <taxon>Dikarya</taxon>
        <taxon>Ascomycota</taxon>
        <taxon>Saccharomycotina</taxon>
        <taxon>Saccharomycetes</taxon>
        <taxon>Saccharomycetales</taxon>
        <taxon>Saccharomycetaceae</taxon>
        <taxon>Kluyveromyces</taxon>
    </lineage>
</organism>
<gene>
    <name evidence="3" type="ORF">KLLA0_D07238g</name>
</gene>
<dbReference type="PANTHER" id="PTHR38409:SF1">
    <property type="entry name" value="MITOCHONDRIAL ADAPTER PROTEIN MCP1"/>
    <property type="match status" value="1"/>
</dbReference>
<keyword evidence="1" id="KW-1133">Transmembrane helix</keyword>
<evidence type="ECO:0000313" key="3">
    <source>
        <dbReference type="EMBL" id="CAH00480.1"/>
    </source>
</evidence>
<keyword evidence="4" id="KW-1185">Reference proteome</keyword>
<evidence type="ECO:0000259" key="2">
    <source>
        <dbReference type="Pfam" id="PF07950"/>
    </source>
</evidence>
<keyword evidence="1" id="KW-0812">Transmembrane</keyword>
<feature type="transmembrane region" description="Helical" evidence="1">
    <location>
        <begin position="160"/>
        <end position="179"/>
    </location>
</feature>
<dbReference type="EMBL" id="CR382124">
    <property type="protein sequence ID" value="CAH00480.1"/>
    <property type="molecule type" value="Genomic_DNA"/>
</dbReference>
<name>Q6CRQ5_KLULA</name>
<proteinExistence type="predicted"/>
<dbReference type="STRING" id="284590.Q6CRQ5"/>
<reference evidence="3 4" key="1">
    <citation type="journal article" date="2004" name="Nature">
        <title>Genome evolution in yeasts.</title>
        <authorList>
            <consortium name="Genolevures"/>
            <person name="Dujon B."/>
            <person name="Sherman D."/>
            <person name="Fischer G."/>
            <person name="Durrens P."/>
            <person name="Casaregola S."/>
            <person name="Lafontaine I."/>
            <person name="de Montigny J."/>
            <person name="Marck C."/>
            <person name="Neuveglise C."/>
            <person name="Talla E."/>
            <person name="Goffard N."/>
            <person name="Frangeul L."/>
            <person name="Aigle M."/>
            <person name="Anthouard V."/>
            <person name="Babour A."/>
            <person name="Barbe V."/>
            <person name="Barnay S."/>
            <person name="Blanchin S."/>
            <person name="Beckerich J.M."/>
            <person name="Beyne E."/>
            <person name="Bleykasten C."/>
            <person name="Boisrame A."/>
            <person name="Boyer J."/>
            <person name="Cattolico L."/>
            <person name="Confanioleri F."/>
            <person name="de Daruvar A."/>
            <person name="Despons L."/>
            <person name="Fabre E."/>
            <person name="Fairhead C."/>
            <person name="Ferry-Dumazet H."/>
            <person name="Groppi A."/>
            <person name="Hantraye F."/>
            <person name="Hennequin C."/>
            <person name="Jauniaux N."/>
            <person name="Joyet P."/>
            <person name="Kachouri R."/>
            <person name="Kerrest A."/>
            <person name="Koszul R."/>
            <person name="Lemaire M."/>
            <person name="Lesur I."/>
            <person name="Ma L."/>
            <person name="Muller H."/>
            <person name="Nicaud J.M."/>
            <person name="Nikolski M."/>
            <person name="Oztas S."/>
            <person name="Ozier-Kalogeropoulos O."/>
            <person name="Pellenz S."/>
            <person name="Potier S."/>
            <person name="Richard G.F."/>
            <person name="Straub M.L."/>
            <person name="Suleau A."/>
            <person name="Swennene D."/>
            <person name="Tekaia F."/>
            <person name="Wesolowski-Louvel M."/>
            <person name="Westhof E."/>
            <person name="Wirth B."/>
            <person name="Zeniou-Meyer M."/>
            <person name="Zivanovic I."/>
            <person name="Bolotin-Fukuhara M."/>
            <person name="Thierry A."/>
            <person name="Bouchier C."/>
            <person name="Caudron B."/>
            <person name="Scarpelli C."/>
            <person name="Gaillardin C."/>
            <person name="Weissenbach J."/>
            <person name="Wincker P."/>
            <person name="Souciet J.L."/>
        </authorList>
    </citation>
    <scope>NUCLEOTIDE SEQUENCE [LARGE SCALE GENOMIC DNA]</scope>
    <source>
        <strain evidence="4">ATCC 8585 / CBS 2359 / DSM 70799 / NBRC 1267 / NRRL Y-1140 / WM37</strain>
    </source>
</reference>
<dbReference type="InterPro" id="IPR039960">
    <property type="entry name" value="MCP1"/>
</dbReference>
<dbReference type="FunCoup" id="Q6CRQ5">
    <property type="interactions" value="30"/>
</dbReference>